<name>A0A5C3QBS8_9AGAR</name>
<feature type="coiled-coil region" evidence="1">
    <location>
        <begin position="333"/>
        <end position="370"/>
    </location>
</feature>
<feature type="compositionally biased region" description="Polar residues" evidence="2">
    <location>
        <begin position="140"/>
        <end position="161"/>
    </location>
</feature>
<accession>A0A5C3QBS8</accession>
<organism evidence="4 5">
    <name type="scientific">Pterulicium gracile</name>
    <dbReference type="NCBI Taxonomy" id="1884261"/>
    <lineage>
        <taxon>Eukaryota</taxon>
        <taxon>Fungi</taxon>
        <taxon>Dikarya</taxon>
        <taxon>Basidiomycota</taxon>
        <taxon>Agaricomycotina</taxon>
        <taxon>Agaricomycetes</taxon>
        <taxon>Agaricomycetidae</taxon>
        <taxon>Agaricales</taxon>
        <taxon>Pleurotineae</taxon>
        <taxon>Pterulaceae</taxon>
        <taxon>Pterulicium</taxon>
    </lineage>
</organism>
<evidence type="ECO:0000256" key="1">
    <source>
        <dbReference type="SAM" id="Coils"/>
    </source>
</evidence>
<feature type="transmembrane region" description="Helical" evidence="3">
    <location>
        <begin position="171"/>
        <end position="190"/>
    </location>
</feature>
<dbReference type="STRING" id="1884261.A0A5C3QBS8"/>
<dbReference type="OrthoDB" id="10263751at2759"/>
<keyword evidence="3" id="KW-1133">Transmembrane helix</keyword>
<feature type="region of interest" description="Disordered" evidence="2">
    <location>
        <begin position="515"/>
        <end position="561"/>
    </location>
</feature>
<evidence type="ECO:0000256" key="3">
    <source>
        <dbReference type="SAM" id="Phobius"/>
    </source>
</evidence>
<evidence type="ECO:0000256" key="2">
    <source>
        <dbReference type="SAM" id="MobiDB-lite"/>
    </source>
</evidence>
<sequence length="600" mass="65328">MSSPQVLASSTPEATTLRRRMNGLQRKSFTSGGGHHDTNGNGSALGEPDLTSLDDILQDVAGGAIPIDQADVIHAQSPSTDFEEEESCSESEGSSADRTFQVETRTQEDLEKAGNGNGHGSPFSLPTGEEPQHAPRRRASNSSFTRRATAQSENVSGSSSPMRKPAATREWYEINIAVIIALLSPLANWLTGGNYVQQFVMLGLLVYYLHQIIEMPWTLYHNARSRRKPQSTSINALTPGDRLAIYQAETQLYSLEIFFLALSVISPLLGCILLNLVLGPEVLTWFNTTLFVLSTGVRPWRHLLARMSSRVTGLHDIVHYPTPESNTAQGESEKEQREMKEEVEARKAEIEALGERMEEMSKAVEKLRKRGREDRELLFEYVDDAVEGVDKNVKKWIERADDKFTQSRAHPMHVQVQTPPSLGSLVRYYMPSAFRFVRMVQVRYGVGLGMGIPTSPMMSPTMGSNGKYRAQGGRGGGGLRLQTIPEERGVVAGGRGGMWMGMSLGQGGEYFANAHASESGSGSNPATSAYPDPSSKPKRVRSGSGKGKRSKHSGKKNFASPSGWSGIPGLGGFLKLGYVLSLPLRSVLGVVVGFGGGGRR</sequence>
<protein>
    <submittedName>
        <fullName evidence="4">Uncharacterized protein</fullName>
    </submittedName>
</protein>
<gene>
    <name evidence="4" type="ORF">BDV98DRAFT_607511</name>
</gene>
<feature type="transmembrane region" description="Helical" evidence="3">
    <location>
        <begin position="196"/>
        <end position="220"/>
    </location>
</feature>
<feature type="transmembrane region" description="Helical" evidence="3">
    <location>
        <begin position="252"/>
        <end position="276"/>
    </location>
</feature>
<feature type="compositionally biased region" description="Polar residues" evidence="2">
    <location>
        <begin position="516"/>
        <end position="527"/>
    </location>
</feature>
<dbReference type="AlphaFoldDB" id="A0A5C3QBS8"/>
<keyword evidence="3" id="KW-0812">Transmembrane</keyword>
<dbReference type="EMBL" id="ML178846">
    <property type="protein sequence ID" value="TFK97618.1"/>
    <property type="molecule type" value="Genomic_DNA"/>
</dbReference>
<proteinExistence type="predicted"/>
<dbReference type="Proteomes" id="UP000305067">
    <property type="component" value="Unassembled WGS sequence"/>
</dbReference>
<feature type="region of interest" description="Disordered" evidence="2">
    <location>
        <begin position="68"/>
        <end position="164"/>
    </location>
</feature>
<keyword evidence="5" id="KW-1185">Reference proteome</keyword>
<dbReference type="PANTHER" id="PTHR42032:SF1">
    <property type="entry name" value="YALI0E30679P"/>
    <property type="match status" value="1"/>
</dbReference>
<reference evidence="4 5" key="1">
    <citation type="journal article" date="2019" name="Nat. Ecol. Evol.">
        <title>Megaphylogeny resolves global patterns of mushroom evolution.</title>
        <authorList>
            <person name="Varga T."/>
            <person name="Krizsan K."/>
            <person name="Foldi C."/>
            <person name="Dima B."/>
            <person name="Sanchez-Garcia M."/>
            <person name="Sanchez-Ramirez S."/>
            <person name="Szollosi G.J."/>
            <person name="Szarkandi J.G."/>
            <person name="Papp V."/>
            <person name="Albert L."/>
            <person name="Andreopoulos W."/>
            <person name="Angelini C."/>
            <person name="Antonin V."/>
            <person name="Barry K.W."/>
            <person name="Bougher N.L."/>
            <person name="Buchanan P."/>
            <person name="Buyck B."/>
            <person name="Bense V."/>
            <person name="Catcheside P."/>
            <person name="Chovatia M."/>
            <person name="Cooper J."/>
            <person name="Damon W."/>
            <person name="Desjardin D."/>
            <person name="Finy P."/>
            <person name="Geml J."/>
            <person name="Haridas S."/>
            <person name="Hughes K."/>
            <person name="Justo A."/>
            <person name="Karasinski D."/>
            <person name="Kautmanova I."/>
            <person name="Kiss B."/>
            <person name="Kocsube S."/>
            <person name="Kotiranta H."/>
            <person name="LaButti K.M."/>
            <person name="Lechner B.E."/>
            <person name="Liimatainen K."/>
            <person name="Lipzen A."/>
            <person name="Lukacs Z."/>
            <person name="Mihaltcheva S."/>
            <person name="Morgado L.N."/>
            <person name="Niskanen T."/>
            <person name="Noordeloos M.E."/>
            <person name="Ohm R.A."/>
            <person name="Ortiz-Santana B."/>
            <person name="Ovrebo C."/>
            <person name="Racz N."/>
            <person name="Riley R."/>
            <person name="Savchenko A."/>
            <person name="Shiryaev A."/>
            <person name="Soop K."/>
            <person name="Spirin V."/>
            <person name="Szebenyi C."/>
            <person name="Tomsovsky M."/>
            <person name="Tulloss R.E."/>
            <person name="Uehling J."/>
            <person name="Grigoriev I.V."/>
            <person name="Vagvolgyi C."/>
            <person name="Papp T."/>
            <person name="Martin F.M."/>
            <person name="Miettinen O."/>
            <person name="Hibbett D.S."/>
            <person name="Nagy L.G."/>
        </authorList>
    </citation>
    <scope>NUCLEOTIDE SEQUENCE [LARGE SCALE GENOMIC DNA]</scope>
    <source>
        <strain evidence="4 5">CBS 309.79</strain>
    </source>
</reference>
<evidence type="ECO:0000313" key="5">
    <source>
        <dbReference type="Proteomes" id="UP000305067"/>
    </source>
</evidence>
<dbReference type="PANTHER" id="PTHR42032">
    <property type="entry name" value="YALI0E30679P"/>
    <property type="match status" value="1"/>
</dbReference>
<feature type="region of interest" description="Disordered" evidence="2">
    <location>
        <begin position="462"/>
        <end position="482"/>
    </location>
</feature>
<keyword evidence="1" id="KW-0175">Coiled coil</keyword>
<feature type="compositionally biased region" description="Basic residues" evidence="2">
    <location>
        <begin position="536"/>
        <end position="555"/>
    </location>
</feature>
<feature type="region of interest" description="Disordered" evidence="2">
    <location>
        <begin position="1"/>
        <end position="50"/>
    </location>
</feature>
<evidence type="ECO:0000313" key="4">
    <source>
        <dbReference type="EMBL" id="TFK97618.1"/>
    </source>
</evidence>
<feature type="compositionally biased region" description="Polar residues" evidence="2">
    <location>
        <begin position="1"/>
        <end position="14"/>
    </location>
</feature>
<keyword evidence="3" id="KW-0472">Membrane</keyword>